<evidence type="ECO:0000256" key="14">
    <source>
        <dbReference type="ARBA" id="ARBA00047572"/>
    </source>
</evidence>
<evidence type="ECO:0000256" key="3">
    <source>
        <dbReference type="ARBA" id="ARBA00011654"/>
    </source>
</evidence>
<proteinExistence type="inferred from homology"/>
<evidence type="ECO:0000256" key="11">
    <source>
        <dbReference type="ARBA" id="ARBA00023284"/>
    </source>
</evidence>
<dbReference type="NCBIfam" id="TIGR03137">
    <property type="entry name" value="AhpC"/>
    <property type="match status" value="1"/>
</dbReference>
<keyword evidence="9 16" id="KW-0560">Oxidoreductase</keyword>
<dbReference type="AlphaFoldDB" id="G4CVQ2"/>
<accession>G4CVQ2</accession>
<dbReference type="FunFam" id="3.40.30.10:FF:000002">
    <property type="entry name" value="Alkyl hydroperoxide reductase C"/>
    <property type="match status" value="1"/>
</dbReference>
<dbReference type="EC" id="1.11.1.26" evidence="4 16"/>
<gene>
    <name evidence="18" type="primary">ahpC</name>
    <name evidence="18" type="ORF">HMPREF9153_0609</name>
</gene>
<dbReference type="InterPro" id="IPR024706">
    <property type="entry name" value="Peroxiredoxin_AhpC-typ"/>
</dbReference>
<evidence type="ECO:0000256" key="6">
    <source>
        <dbReference type="ARBA" id="ARBA00022490"/>
    </source>
</evidence>
<evidence type="ECO:0000256" key="1">
    <source>
        <dbReference type="ARBA" id="ARBA00004496"/>
    </source>
</evidence>
<evidence type="ECO:0000259" key="17">
    <source>
        <dbReference type="PROSITE" id="PS51352"/>
    </source>
</evidence>
<comment type="subunit">
    <text evidence="3">Homodimer; disulfide-linked, upon oxidation. 5 homodimers assemble to form a ring-like decamer.</text>
</comment>
<dbReference type="PIRSF" id="PIRSF000239">
    <property type="entry name" value="AHPC"/>
    <property type="match status" value="1"/>
</dbReference>
<dbReference type="Pfam" id="PF00578">
    <property type="entry name" value="AhpC-TSA"/>
    <property type="match status" value="1"/>
</dbReference>
<comment type="similarity">
    <text evidence="2 16">Belongs to the peroxiredoxin family. AhpC/Prx1 subfamily.</text>
</comment>
<dbReference type="GO" id="GO:0005829">
    <property type="term" value="C:cytosol"/>
    <property type="evidence" value="ECO:0007669"/>
    <property type="project" value="TreeGrafter"/>
</dbReference>
<evidence type="ECO:0000256" key="10">
    <source>
        <dbReference type="ARBA" id="ARBA00023157"/>
    </source>
</evidence>
<comment type="catalytic activity">
    <reaction evidence="14 16">
        <text>a hydroperoxide + NADH + H(+) = an alcohol + NAD(+) + H2O</text>
        <dbReference type="Rhea" id="RHEA:62628"/>
        <dbReference type="ChEBI" id="CHEBI:15377"/>
        <dbReference type="ChEBI" id="CHEBI:15378"/>
        <dbReference type="ChEBI" id="CHEBI:30879"/>
        <dbReference type="ChEBI" id="CHEBI:35924"/>
        <dbReference type="ChEBI" id="CHEBI:57540"/>
        <dbReference type="ChEBI" id="CHEBI:57945"/>
        <dbReference type="EC" id="1.11.1.26"/>
    </reaction>
</comment>
<evidence type="ECO:0000313" key="19">
    <source>
        <dbReference type="Proteomes" id="UP000005332"/>
    </source>
</evidence>
<evidence type="ECO:0000256" key="4">
    <source>
        <dbReference type="ARBA" id="ARBA00013021"/>
    </source>
</evidence>
<evidence type="ECO:0000256" key="13">
    <source>
        <dbReference type="ARBA" id="ARBA00032824"/>
    </source>
</evidence>
<keyword evidence="8 16" id="KW-0049">Antioxidant</keyword>
<comment type="caution">
    <text evidence="18">The sequence shown here is derived from an EMBL/GenBank/DDBJ whole genome shotgun (WGS) entry which is preliminary data.</text>
</comment>
<dbReference type="InterPro" id="IPR050217">
    <property type="entry name" value="Peroxiredoxin"/>
</dbReference>
<dbReference type="InterPro" id="IPR013766">
    <property type="entry name" value="Thioredoxin_domain"/>
</dbReference>
<organism evidence="18 19">
    <name type="scientific">Cutibacterium avidum ATCC 25577</name>
    <dbReference type="NCBI Taxonomy" id="997355"/>
    <lineage>
        <taxon>Bacteria</taxon>
        <taxon>Bacillati</taxon>
        <taxon>Actinomycetota</taxon>
        <taxon>Actinomycetes</taxon>
        <taxon>Propionibacteriales</taxon>
        <taxon>Propionibacteriaceae</taxon>
        <taxon>Cutibacterium</taxon>
    </lineage>
</organism>
<protein>
    <recommendedName>
        <fullName evidence="5 16">Alkyl hydroperoxide reductase C</fullName>
        <ecNumber evidence="4 16">1.11.1.26</ecNumber>
    </recommendedName>
    <alternativeName>
        <fullName evidence="12 16">Peroxiredoxin</fullName>
    </alternativeName>
    <alternativeName>
        <fullName evidence="13 16">Thioredoxin peroxidase</fullName>
    </alternativeName>
</protein>
<dbReference type="GO" id="GO:0042744">
    <property type="term" value="P:hydrogen peroxide catabolic process"/>
    <property type="evidence" value="ECO:0007669"/>
    <property type="project" value="TreeGrafter"/>
</dbReference>
<dbReference type="InterPro" id="IPR019479">
    <property type="entry name" value="Peroxiredoxin_C"/>
</dbReference>
<sequence>MASLSVIALNYHFVDQRGLIMSLINTKIVPFKSNAFRNGDFIEVSDADISGKWAIFFFYPGDFTFVCPTELGDLADHYEELQAMDVEVFSVSTDSHFVHKAWHSDSDTVGKVNYTMIGDPNLQLTRNFDVEREGAGQADRATFLVDPDGVIQFYELTAEGIGRNATELVRKVKAAQYVYTHPGEVCPAKWEEGADTLAPSIDLVGKI</sequence>
<dbReference type="GO" id="GO:0006979">
    <property type="term" value="P:response to oxidative stress"/>
    <property type="evidence" value="ECO:0007669"/>
    <property type="project" value="UniProtKB-UniRule"/>
</dbReference>
<dbReference type="GO" id="GO:0102039">
    <property type="term" value="F:NADH-dependent peroxiredoxin activity"/>
    <property type="evidence" value="ECO:0007669"/>
    <property type="project" value="UniProtKB-EC"/>
</dbReference>
<evidence type="ECO:0000256" key="15">
    <source>
        <dbReference type="PIRSR" id="PIRSR000239-1"/>
    </source>
</evidence>
<keyword evidence="6 16" id="KW-0963">Cytoplasm</keyword>
<evidence type="ECO:0000256" key="7">
    <source>
        <dbReference type="ARBA" id="ARBA00022559"/>
    </source>
</evidence>
<dbReference type="PROSITE" id="PS51352">
    <property type="entry name" value="THIOREDOXIN_2"/>
    <property type="match status" value="1"/>
</dbReference>
<feature type="active site" description="Cysteine sulfenic acid (-SOH) intermediate; for peroxidase activity" evidence="15">
    <location>
        <position position="67"/>
    </location>
</feature>
<evidence type="ECO:0000313" key="18">
    <source>
        <dbReference type="EMBL" id="EGY78440.1"/>
    </source>
</evidence>
<keyword evidence="11 16" id="KW-0676">Redox-active center</keyword>
<evidence type="ECO:0000256" key="2">
    <source>
        <dbReference type="ARBA" id="ARBA00009796"/>
    </source>
</evidence>
<dbReference type="EMBL" id="AGBA01000007">
    <property type="protein sequence ID" value="EGY78440.1"/>
    <property type="molecule type" value="Genomic_DNA"/>
</dbReference>
<dbReference type="InterPro" id="IPR000866">
    <property type="entry name" value="AhpC/TSA"/>
</dbReference>
<dbReference type="PATRIC" id="fig|997355.3.peg.595"/>
<keyword evidence="7 16" id="KW-0575">Peroxidase</keyword>
<dbReference type="Pfam" id="PF10417">
    <property type="entry name" value="1-cysPrx_C"/>
    <property type="match status" value="1"/>
</dbReference>
<dbReference type="GO" id="GO:0008379">
    <property type="term" value="F:thioredoxin peroxidase activity"/>
    <property type="evidence" value="ECO:0007669"/>
    <property type="project" value="TreeGrafter"/>
</dbReference>
<comment type="subcellular location">
    <subcellularLocation>
        <location evidence="1 16">Cytoplasm</location>
    </subcellularLocation>
</comment>
<dbReference type="HOGENOM" id="CLU_042529_21_3_11"/>
<keyword evidence="19" id="KW-1185">Reference proteome</keyword>
<dbReference type="PANTHER" id="PTHR10681">
    <property type="entry name" value="THIOREDOXIN PEROXIDASE"/>
    <property type="match status" value="1"/>
</dbReference>
<keyword evidence="10 16" id="KW-1015">Disulfide bond</keyword>
<comment type="function">
    <text evidence="16">Thiol-specific peroxidase that catalyzes the reduction of hydrogen peroxide and organic hydroperoxides to water and alcohols, respectively. Plays a role in cell protection against oxidative stress by detoxifying peroxides.</text>
</comment>
<dbReference type="GO" id="GO:0033554">
    <property type="term" value="P:cellular response to stress"/>
    <property type="evidence" value="ECO:0007669"/>
    <property type="project" value="TreeGrafter"/>
</dbReference>
<dbReference type="CDD" id="cd03015">
    <property type="entry name" value="PRX_Typ2cys"/>
    <property type="match status" value="1"/>
</dbReference>
<evidence type="ECO:0000256" key="9">
    <source>
        <dbReference type="ARBA" id="ARBA00023002"/>
    </source>
</evidence>
<evidence type="ECO:0000256" key="16">
    <source>
        <dbReference type="RuleBase" id="RU366004"/>
    </source>
</evidence>
<dbReference type="Proteomes" id="UP000005332">
    <property type="component" value="Unassembled WGS sequence"/>
</dbReference>
<evidence type="ECO:0000256" key="5">
    <source>
        <dbReference type="ARBA" id="ARBA00017462"/>
    </source>
</evidence>
<name>G4CVQ2_9ACTN</name>
<dbReference type="InterPro" id="IPR017559">
    <property type="entry name" value="AhpC"/>
</dbReference>
<dbReference type="Gene3D" id="3.40.30.10">
    <property type="entry name" value="Glutaredoxin"/>
    <property type="match status" value="1"/>
</dbReference>
<reference evidence="18 19" key="1">
    <citation type="submission" date="2011-06" db="EMBL/GenBank/DDBJ databases">
        <authorList>
            <person name="Muzny D."/>
            <person name="Qin X."/>
            <person name="Deng J."/>
            <person name="Jiang H."/>
            <person name="Liu Y."/>
            <person name="Qu J."/>
            <person name="Song X.-Z."/>
            <person name="Zhang L."/>
            <person name="Thornton R."/>
            <person name="Coyle M."/>
            <person name="Francisco L."/>
            <person name="Jackson L."/>
            <person name="Javaid M."/>
            <person name="Korchina V."/>
            <person name="Kovar C."/>
            <person name="Mata R."/>
            <person name="Mathew T."/>
            <person name="Ngo R."/>
            <person name="Nguyen L."/>
            <person name="Nguyen N."/>
            <person name="Okwuonu G."/>
            <person name="Ongeri F."/>
            <person name="Pham C."/>
            <person name="Simmons D."/>
            <person name="Wilczek-Boney K."/>
            <person name="Hale W."/>
            <person name="Jakkamsetti A."/>
            <person name="Pham P."/>
            <person name="Ruth R."/>
            <person name="San Lucas F."/>
            <person name="Warren J."/>
            <person name="Zhang J."/>
            <person name="Zhao Z."/>
            <person name="Zhou C."/>
            <person name="Zhu D."/>
            <person name="Lee S."/>
            <person name="Bess C."/>
            <person name="Blankenburg K."/>
            <person name="Forbes L."/>
            <person name="Fu Q."/>
            <person name="Gubbala S."/>
            <person name="Hirani K."/>
            <person name="Jayaseelan J.C."/>
            <person name="Lara F."/>
            <person name="Munidasa M."/>
            <person name="Palculict T."/>
            <person name="Patil S."/>
            <person name="Pu L.-L."/>
            <person name="Saada N."/>
            <person name="Tang L."/>
            <person name="Weissenberger G."/>
            <person name="Zhu Y."/>
            <person name="Hemphill L."/>
            <person name="Shang Y."/>
            <person name="Youmans B."/>
            <person name="Ayvaz T."/>
            <person name="Ross M."/>
            <person name="Santibanez J."/>
            <person name="Aqrawi P."/>
            <person name="Gross S."/>
            <person name="Joshi V."/>
            <person name="Fowler G."/>
            <person name="Nazareth L."/>
            <person name="Reid J."/>
            <person name="Worley K."/>
            <person name="Petrosino J."/>
            <person name="Highlander S."/>
            <person name="Gibbs R."/>
        </authorList>
    </citation>
    <scope>NUCLEOTIDE SEQUENCE [LARGE SCALE GENOMIC DNA]</scope>
    <source>
        <strain evidence="18 19">ATCC 25577</strain>
    </source>
</reference>
<evidence type="ECO:0000256" key="8">
    <source>
        <dbReference type="ARBA" id="ARBA00022862"/>
    </source>
</evidence>
<dbReference type="SUPFAM" id="SSF52833">
    <property type="entry name" value="Thioredoxin-like"/>
    <property type="match status" value="1"/>
</dbReference>
<feature type="domain" description="Thioredoxin" evidence="17">
    <location>
        <begin position="22"/>
        <end position="177"/>
    </location>
</feature>
<dbReference type="GO" id="GO:0045454">
    <property type="term" value="P:cell redox homeostasis"/>
    <property type="evidence" value="ECO:0007669"/>
    <property type="project" value="TreeGrafter"/>
</dbReference>
<dbReference type="InterPro" id="IPR036249">
    <property type="entry name" value="Thioredoxin-like_sf"/>
</dbReference>
<evidence type="ECO:0000256" key="12">
    <source>
        <dbReference type="ARBA" id="ARBA00032077"/>
    </source>
</evidence>
<dbReference type="PANTHER" id="PTHR10681:SF121">
    <property type="entry name" value="ALKYL HYDROPEROXIDE REDUCTASE C"/>
    <property type="match status" value="1"/>
</dbReference>